<name>A0ABY1NFN6_9RHOB</name>
<accession>A0ABY1NFN6</accession>
<evidence type="ECO:0000313" key="1">
    <source>
        <dbReference type="EMBL" id="SMP08409.1"/>
    </source>
</evidence>
<comment type="caution">
    <text evidence="1">The sequence shown here is derived from an EMBL/GenBank/DDBJ whole genome shotgun (WGS) entry which is preliminary data.</text>
</comment>
<reference evidence="1 2" key="1">
    <citation type="submission" date="2017-05" db="EMBL/GenBank/DDBJ databases">
        <authorList>
            <person name="Varghese N."/>
            <person name="Submissions S."/>
        </authorList>
    </citation>
    <scope>NUCLEOTIDE SEQUENCE [LARGE SCALE GENOMIC DNA]</scope>
    <source>
        <strain evidence="1 2">DSM 29734</strain>
    </source>
</reference>
<proteinExistence type="predicted"/>
<gene>
    <name evidence="1" type="ORF">SAMN06265373_101880</name>
</gene>
<organism evidence="1 2">
    <name type="scientific">Shimia sagamensis</name>
    <dbReference type="NCBI Taxonomy" id="1566352"/>
    <lineage>
        <taxon>Bacteria</taxon>
        <taxon>Pseudomonadati</taxon>
        <taxon>Pseudomonadota</taxon>
        <taxon>Alphaproteobacteria</taxon>
        <taxon>Rhodobacterales</taxon>
        <taxon>Roseobacteraceae</taxon>
    </lineage>
</organism>
<evidence type="ECO:0000313" key="2">
    <source>
        <dbReference type="Proteomes" id="UP001157961"/>
    </source>
</evidence>
<protein>
    <submittedName>
        <fullName evidence="1">Uncharacterized protein</fullName>
    </submittedName>
</protein>
<keyword evidence="2" id="KW-1185">Reference proteome</keyword>
<dbReference type="Proteomes" id="UP001157961">
    <property type="component" value="Unassembled WGS sequence"/>
</dbReference>
<sequence length="41" mass="5052">MRPVTIRKDWENFKKKLTDRVKHAPLEVENRLRDFGPFRRA</sequence>
<dbReference type="EMBL" id="FXTY01000001">
    <property type="protein sequence ID" value="SMP08409.1"/>
    <property type="molecule type" value="Genomic_DNA"/>
</dbReference>